<dbReference type="CDD" id="cd20405">
    <property type="entry name" value="Tudor_Agenet_AtDUF_rpt1_3"/>
    <property type="match status" value="1"/>
</dbReference>
<keyword evidence="3" id="KW-1185">Reference proteome</keyword>
<comment type="caution">
    <text evidence="2">The sequence shown here is derived from an EMBL/GenBank/DDBJ whole genome shotgun (WGS) entry which is preliminary data.</text>
</comment>
<dbReference type="PANTHER" id="PTHR31917:SF148">
    <property type="entry name" value="DUF724 DOMAIN-CONTAINING PROTEIN 2"/>
    <property type="match status" value="1"/>
</dbReference>
<feature type="domain" description="Agenet" evidence="1">
    <location>
        <begin position="13"/>
        <end position="81"/>
    </location>
</feature>
<dbReference type="InterPro" id="IPR008395">
    <property type="entry name" value="Agenet-like_dom"/>
</dbReference>
<dbReference type="EMBL" id="BMAC01000082">
    <property type="protein sequence ID" value="GFP84316.1"/>
    <property type="molecule type" value="Genomic_DNA"/>
</dbReference>
<dbReference type="SMART" id="SM00743">
    <property type="entry name" value="Agenet"/>
    <property type="match status" value="2"/>
</dbReference>
<protein>
    <recommendedName>
        <fullName evidence="1">Agenet domain-containing protein</fullName>
    </recommendedName>
</protein>
<dbReference type="OrthoDB" id="938602at2759"/>
<organism evidence="2 3">
    <name type="scientific">Phtheirospermum japonicum</name>
    <dbReference type="NCBI Taxonomy" id="374723"/>
    <lineage>
        <taxon>Eukaryota</taxon>
        <taxon>Viridiplantae</taxon>
        <taxon>Streptophyta</taxon>
        <taxon>Embryophyta</taxon>
        <taxon>Tracheophyta</taxon>
        <taxon>Spermatophyta</taxon>
        <taxon>Magnoliopsida</taxon>
        <taxon>eudicotyledons</taxon>
        <taxon>Gunneridae</taxon>
        <taxon>Pentapetalae</taxon>
        <taxon>asterids</taxon>
        <taxon>lamiids</taxon>
        <taxon>Lamiales</taxon>
        <taxon>Orobanchaceae</taxon>
        <taxon>Orobanchaceae incertae sedis</taxon>
        <taxon>Phtheirospermum</taxon>
    </lineage>
</organism>
<dbReference type="InterPro" id="IPR014002">
    <property type="entry name" value="Agenet_dom_plant"/>
</dbReference>
<sequence>MAAFLPKTTGSVPRFRRGDLVEVASGEEGFVGSYYEATVVEEQPGGDYVVQYKTLFRNDFSGPLMEVAPAAEIRPRPPKVVAAAFRPKDVVDAFDNDGWWVGKITGRVGNKYYVYFESTGDEIAYPKNRVRVHQELVFGPNRKWVCVSSL</sequence>
<dbReference type="PANTHER" id="PTHR31917">
    <property type="entry name" value="AGENET DOMAIN-CONTAINING PROTEIN-RELATED"/>
    <property type="match status" value="1"/>
</dbReference>
<dbReference type="AlphaFoldDB" id="A0A830BBB1"/>
<dbReference type="Pfam" id="PF05641">
    <property type="entry name" value="Agenet"/>
    <property type="match status" value="1"/>
</dbReference>
<dbReference type="Gene3D" id="2.30.30.140">
    <property type="match status" value="1"/>
</dbReference>
<evidence type="ECO:0000313" key="2">
    <source>
        <dbReference type="EMBL" id="GFP84316.1"/>
    </source>
</evidence>
<feature type="domain" description="Agenet" evidence="1">
    <location>
        <begin position="83"/>
        <end position="138"/>
    </location>
</feature>
<name>A0A830BBB1_9LAMI</name>
<reference evidence="2" key="1">
    <citation type="submission" date="2020-07" db="EMBL/GenBank/DDBJ databases">
        <title>Ethylene signaling mediates host invasion by parasitic plants.</title>
        <authorList>
            <person name="Yoshida S."/>
        </authorList>
    </citation>
    <scope>NUCLEOTIDE SEQUENCE</scope>
    <source>
        <strain evidence="2">Okayama</strain>
    </source>
</reference>
<evidence type="ECO:0000259" key="1">
    <source>
        <dbReference type="SMART" id="SM00743"/>
    </source>
</evidence>
<evidence type="ECO:0000313" key="3">
    <source>
        <dbReference type="Proteomes" id="UP000653305"/>
    </source>
</evidence>
<proteinExistence type="predicted"/>
<dbReference type="CDD" id="cd20406">
    <property type="entry name" value="Tudor_Agenet_AtDUF_rpt2_4"/>
    <property type="match status" value="1"/>
</dbReference>
<dbReference type="Proteomes" id="UP000653305">
    <property type="component" value="Unassembled WGS sequence"/>
</dbReference>
<accession>A0A830BBB1</accession>
<gene>
    <name evidence="2" type="ORF">PHJA_000575300</name>
</gene>